<gene>
    <name evidence="9" type="ORF">PDTA9734_23230</name>
</gene>
<evidence type="ECO:0000313" key="10">
    <source>
        <dbReference type="Proteomes" id="UP001320460"/>
    </source>
</evidence>
<comment type="subunit">
    <text evidence="4 7">Homotetramer.</text>
</comment>
<organism evidence="9 10">
    <name type="scientific">Phytobacter diazotrophicus</name>
    <dbReference type="NCBI Taxonomy" id="395631"/>
    <lineage>
        <taxon>Bacteria</taxon>
        <taxon>Pseudomonadati</taxon>
        <taxon>Pseudomonadota</taxon>
        <taxon>Gammaproteobacteria</taxon>
        <taxon>Enterobacterales</taxon>
        <taxon>Enterobacteriaceae</taxon>
        <taxon>Phytobacter</taxon>
    </lineage>
</organism>
<evidence type="ECO:0000256" key="3">
    <source>
        <dbReference type="ARBA" id="ARBA00009850"/>
    </source>
</evidence>
<dbReference type="PANTHER" id="PTHR10395">
    <property type="entry name" value="URICASE AND TRANSTHYRETIN-RELATED"/>
    <property type="match status" value="1"/>
</dbReference>
<dbReference type="EC" id="3.5.2.17" evidence="7"/>
<name>A0ABN6LNU3_9ENTR</name>
<comment type="similarity">
    <text evidence="3 7">Belongs to the transthyretin family. 5-hydroxyisourate hydrolase subfamily.</text>
</comment>
<evidence type="ECO:0000256" key="4">
    <source>
        <dbReference type="ARBA" id="ARBA00011881"/>
    </source>
</evidence>
<dbReference type="Gene3D" id="2.60.40.180">
    <property type="entry name" value="Transthyretin/hydroxyisourate hydrolase domain"/>
    <property type="match status" value="1"/>
</dbReference>
<dbReference type="Proteomes" id="UP001320460">
    <property type="component" value="Chromosome"/>
</dbReference>
<accession>A0ABN6LNU3</accession>
<dbReference type="InterPro" id="IPR036817">
    <property type="entry name" value="Transthyretin/HIU_hydrolase_sf"/>
</dbReference>
<dbReference type="InterPro" id="IPR023416">
    <property type="entry name" value="Transthyretin/HIU_hydrolase_d"/>
</dbReference>
<evidence type="ECO:0000259" key="8">
    <source>
        <dbReference type="Pfam" id="PF00576"/>
    </source>
</evidence>
<evidence type="ECO:0000256" key="5">
    <source>
        <dbReference type="ARBA" id="ARBA00022631"/>
    </source>
</evidence>
<dbReference type="EMBL" id="AP025334">
    <property type="protein sequence ID" value="BDD50836.1"/>
    <property type="molecule type" value="Genomic_DNA"/>
</dbReference>
<sequence length="107" mass="11507">MSSLSTHILDISTGKPAPGVTVFLARDEHVLAQGITDGNGRIGAFPVPLTPGRYRLVAQTGEWFAKQDVVTLFPCAQIDFVVAQGAEEHFHLPFLIAPGGWSTYRGS</sequence>
<keyword evidence="5 7" id="KW-0659">Purine metabolism</keyword>
<comment type="function">
    <text evidence="2">Catalyzes the hydrolysis of 5-hydroxyisourate (HIU) to 2-oxo-4-hydroxy-4-carboxy-5-ureidoimidazoline (OHCU).</text>
</comment>
<dbReference type="GO" id="GO:0016787">
    <property type="term" value="F:hydrolase activity"/>
    <property type="evidence" value="ECO:0007669"/>
    <property type="project" value="UniProtKB-KW"/>
</dbReference>
<reference evidence="9 10" key="1">
    <citation type="submission" date="2021-12" db="EMBL/GenBank/DDBJ databases">
        <title>Complete genome sequence of Phytobacter diazotrophicus TA9734.</title>
        <authorList>
            <person name="Kubota H."/>
            <person name="Nakayama Y."/>
            <person name="Ariyoshi T."/>
        </authorList>
    </citation>
    <scope>NUCLEOTIDE SEQUENCE [LARGE SCALE GENOMIC DNA]</scope>
    <source>
        <strain evidence="9 10">TA9734</strain>
    </source>
</reference>
<dbReference type="InterPro" id="IPR014306">
    <property type="entry name" value="Hydroxyisourate_hydrolase"/>
</dbReference>
<evidence type="ECO:0000256" key="7">
    <source>
        <dbReference type="RuleBase" id="RU361270"/>
    </source>
</evidence>
<dbReference type="CDD" id="cd05822">
    <property type="entry name" value="TLP_HIUase"/>
    <property type="match status" value="1"/>
</dbReference>
<proteinExistence type="inferred from homology"/>
<evidence type="ECO:0000313" key="9">
    <source>
        <dbReference type="EMBL" id="BDD50836.1"/>
    </source>
</evidence>
<comment type="catalytic activity">
    <reaction evidence="1 7">
        <text>5-hydroxyisourate + H2O = 5-hydroxy-2-oxo-4-ureido-2,5-dihydro-1H-imidazole-5-carboxylate + H(+)</text>
        <dbReference type="Rhea" id="RHEA:23736"/>
        <dbReference type="ChEBI" id="CHEBI:15377"/>
        <dbReference type="ChEBI" id="CHEBI:15378"/>
        <dbReference type="ChEBI" id="CHEBI:18072"/>
        <dbReference type="ChEBI" id="CHEBI:58639"/>
        <dbReference type="EC" id="3.5.2.17"/>
    </reaction>
</comment>
<dbReference type="RefSeq" id="WP_041851494.1">
    <property type="nucleotide sequence ID" value="NZ_AP025334.1"/>
</dbReference>
<dbReference type="InterPro" id="IPR023418">
    <property type="entry name" value="Thyroxine_BS"/>
</dbReference>
<dbReference type="PROSITE" id="PS00768">
    <property type="entry name" value="TRANSTHYRETIN_1"/>
    <property type="match status" value="1"/>
</dbReference>
<keyword evidence="6 7" id="KW-0378">Hydrolase</keyword>
<evidence type="ECO:0000256" key="6">
    <source>
        <dbReference type="ARBA" id="ARBA00022801"/>
    </source>
</evidence>
<dbReference type="PANTHER" id="PTHR10395:SF7">
    <property type="entry name" value="5-HYDROXYISOURATE HYDROLASE"/>
    <property type="match status" value="1"/>
</dbReference>
<dbReference type="NCBIfam" id="TIGR02962">
    <property type="entry name" value="hdxy_isourate"/>
    <property type="match status" value="1"/>
</dbReference>
<dbReference type="Pfam" id="PF00576">
    <property type="entry name" value="Transthyretin"/>
    <property type="match status" value="1"/>
</dbReference>
<evidence type="ECO:0000256" key="1">
    <source>
        <dbReference type="ARBA" id="ARBA00001043"/>
    </source>
</evidence>
<feature type="domain" description="Transthyretin/hydroxyisourate hydrolase" evidence="8">
    <location>
        <begin position="4"/>
        <end position="106"/>
    </location>
</feature>
<evidence type="ECO:0000256" key="2">
    <source>
        <dbReference type="ARBA" id="ARBA00002704"/>
    </source>
</evidence>
<keyword evidence="10" id="KW-1185">Reference proteome</keyword>
<dbReference type="SUPFAM" id="SSF49472">
    <property type="entry name" value="Transthyretin (synonym: prealbumin)"/>
    <property type="match status" value="1"/>
</dbReference>
<protein>
    <recommendedName>
        <fullName evidence="7">5-hydroxyisourate hydrolase</fullName>
        <shortName evidence="7">HIU hydrolase</shortName>
        <shortName evidence="7">HIUHase</shortName>
        <ecNumber evidence="7">3.5.2.17</ecNumber>
    </recommendedName>
</protein>